<keyword evidence="6 10" id="KW-1133">Transmembrane helix</keyword>
<dbReference type="HOGENOM" id="CLU_1013376_0_0_1"/>
<dbReference type="PANTHER" id="PTHR46539">
    <property type="entry name" value="E3 UBIQUITIN-PROTEIN LIGASE ATL42"/>
    <property type="match status" value="1"/>
</dbReference>
<evidence type="ECO:0000256" key="9">
    <source>
        <dbReference type="SAM" id="MobiDB-lite"/>
    </source>
</evidence>
<feature type="domain" description="RING-type" evidence="11">
    <location>
        <begin position="160"/>
        <end position="222"/>
    </location>
</feature>
<dbReference type="InParanoid" id="D8RM21"/>
<evidence type="ECO:0000256" key="4">
    <source>
        <dbReference type="ARBA" id="ARBA00022771"/>
    </source>
</evidence>
<dbReference type="PANTHER" id="PTHR46539:SF1">
    <property type="entry name" value="E3 UBIQUITIN-PROTEIN LIGASE ATL42"/>
    <property type="match status" value="1"/>
</dbReference>
<dbReference type="UniPathway" id="UPA00143"/>
<dbReference type="GO" id="GO:0016567">
    <property type="term" value="P:protein ubiquitination"/>
    <property type="evidence" value="ECO:0000318"/>
    <property type="project" value="GO_Central"/>
</dbReference>
<comment type="subcellular location">
    <subcellularLocation>
        <location evidence="1">Membrane</location>
    </subcellularLocation>
</comment>
<dbReference type="InterPro" id="IPR013083">
    <property type="entry name" value="Znf_RING/FYVE/PHD"/>
</dbReference>
<evidence type="ECO:0000256" key="7">
    <source>
        <dbReference type="ARBA" id="ARBA00023136"/>
    </source>
</evidence>
<keyword evidence="5" id="KW-0862">Zinc</keyword>
<reference evidence="12 13" key="1">
    <citation type="journal article" date="2011" name="Science">
        <title>The Selaginella genome identifies genetic changes associated with the evolution of vascular plants.</title>
        <authorList>
            <person name="Banks J.A."/>
            <person name="Nishiyama T."/>
            <person name="Hasebe M."/>
            <person name="Bowman J.L."/>
            <person name="Gribskov M."/>
            <person name="dePamphilis C."/>
            <person name="Albert V.A."/>
            <person name="Aono N."/>
            <person name="Aoyama T."/>
            <person name="Ambrose B.A."/>
            <person name="Ashton N.W."/>
            <person name="Axtell M.J."/>
            <person name="Barker E."/>
            <person name="Barker M.S."/>
            <person name="Bennetzen J.L."/>
            <person name="Bonawitz N.D."/>
            <person name="Chapple C."/>
            <person name="Cheng C."/>
            <person name="Correa L.G."/>
            <person name="Dacre M."/>
            <person name="DeBarry J."/>
            <person name="Dreyer I."/>
            <person name="Elias M."/>
            <person name="Engstrom E.M."/>
            <person name="Estelle M."/>
            <person name="Feng L."/>
            <person name="Finet C."/>
            <person name="Floyd S.K."/>
            <person name="Frommer W.B."/>
            <person name="Fujita T."/>
            <person name="Gramzow L."/>
            <person name="Gutensohn M."/>
            <person name="Harholt J."/>
            <person name="Hattori M."/>
            <person name="Heyl A."/>
            <person name="Hirai T."/>
            <person name="Hiwatashi Y."/>
            <person name="Ishikawa M."/>
            <person name="Iwata M."/>
            <person name="Karol K.G."/>
            <person name="Koehler B."/>
            <person name="Kolukisaoglu U."/>
            <person name="Kubo M."/>
            <person name="Kurata T."/>
            <person name="Lalonde S."/>
            <person name="Li K."/>
            <person name="Li Y."/>
            <person name="Litt A."/>
            <person name="Lyons E."/>
            <person name="Manning G."/>
            <person name="Maruyama T."/>
            <person name="Michael T.P."/>
            <person name="Mikami K."/>
            <person name="Miyazaki S."/>
            <person name="Morinaga S."/>
            <person name="Murata T."/>
            <person name="Mueller-Roeber B."/>
            <person name="Nelson D.R."/>
            <person name="Obara M."/>
            <person name="Oguri Y."/>
            <person name="Olmstead R.G."/>
            <person name="Onodera N."/>
            <person name="Petersen B.L."/>
            <person name="Pils B."/>
            <person name="Prigge M."/>
            <person name="Rensing S.A."/>
            <person name="Riano-Pachon D.M."/>
            <person name="Roberts A.W."/>
            <person name="Sato Y."/>
            <person name="Scheller H.V."/>
            <person name="Schulz B."/>
            <person name="Schulz C."/>
            <person name="Shakirov E.V."/>
            <person name="Shibagaki N."/>
            <person name="Shinohara N."/>
            <person name="Shippen D.E."/>
            <person name="Soerensen I."/>
            <person name="Sotooka R."/>
            <person name="Sugimoto N."/>
            <person name="Sugita M."/>
            <person name="Sumikawa N."/>
            <person name="Tanurdzic M."/>
            <person name="Theissen G."/>
            <person name="Ulvskov P."/>
            <person name="Wakazuki S."/>
            <person name="Weng J.K."/>
            <person name="Willats W.W."/>
            <person name="Wipf D."/>
            <person name="Wolf P.G."/>
            <person name="Yang L."/>
            <person name="Zimmer A.D."/>
            <person name="Zhu Q."/>
            <person name="Mitros T."/>
            <person name="Hellsten U."/>
            <person name="Loque D."/>
            <person name="Otillar R."/>
            <person name="Salamov A."/>
            <person name="Schmutz J."/>
            <person name="Shapiro H."/>
            <person name="Lindquist E."/>
            <person name="Lucas S."/>
            <person name="Rokhsar D."/>
            <person name="Grigoriev I.V."/>
        </authorList>
    </citation>
    <scope>NUCLEOTIDE SEQUENCE [LARGE SCALE GENOMIC DNA]</scope>
</reference>
<dbReference type="Pfam" id="PF13639">
    <property type="entry name" value="zf-RING_2"/>
    <property type="match status" value="1"/>
</dbReference>
<dbReference type="SMART" id="SM00184">
    <property type="entry name" value="RING"/>
    <property type="match status" value="1"/>
</dbReference>
<dbReference type="GO" id="GO:0016020">
    <property type="term" value="C:membrane"/>
    <property type="evidence" value="ECO:0007669"/>
    <property type="project" value="UniProtKB-SubCell"/>
</dbReference>
<accession>D8RM21</accession>
<feature type="region of interest" description="Disordered" evidence="9">
    <location>
        <begin position="14"/>
        <end position="47"/>
    </location>
</feature>
<keyword evidence="13" id="KW-1185">Reference proteome</keyword>
<keyword evidence="7 10" id="KW-0472">Membrane</keyword>
<keyword evidence="2 10" id="KW-0812">Transmembrane</keyword>
<dbReference type="GO" id="GO:0008270">
    <property type="term" value="F:zinc ion binding"/>
    <property type="evidence" value="ECO:0007669"/>
    <property type="project" value="UniProtKB-KW"/>
</dbReference>
<evidence type="ECO:0000256" key="6">
    <source>
        <dbReference type="ARBA" id="ARBA00022989"/>
    </source>
</evidence>
<feature type="region of interest" description="Disordered" evidence="9">
    <location>
        <begin position="254"/>
        <end position="275"/>
    </location>
</feature>
<evidence type="ECO:0000256" key="1">
    <source>
        <dbReference type="ARBA" id="ARBA00004370"/>
    </source>
</evidence>
<keyword evidence="4 8" id="KW-0863">Zinc-finger</keyword>
<keyword evidence="3" id="KW-0479">Metal-binding</keyword>
<evidence type="ECO:0000256" key="3">
    <source>
        <dbReference type="ARBA" id="ARBA00022723"/>
    </source>
</evidence>
<evidence type="ECO:0000259" key="11">
    <source>
        <dbReference type="PROSITE" id="PS50089"/>
    </source>
</evidence>
<evidence type="ECO:0000313" key="13">
    <source>
        <dbReference type="Proteomes" id="UP000001514"/>
    </source>
</evidence>
<proteinExistence type="predicted"/>
<gene>
    <name evidence="12" type="ORF">SELMODRAFT_441685</name>
</gene>
<dbReference type="EMBL" id="GL377583">
    <property type="protein sequence ID" value="EFJ27026.1"/>
    <property type="molecule type" value="Genomic_DNA"/>
</dbReference>
<sequence length="275" mass="29779">MAIPIVAISPARAPVPPLNPDKSLPPRLKSQQPSHRNIGIDRQQPRRGEKMARFSLFSLAGEEGAPDSAPMIHNHLYRHHKPFHLTTLTCVAIVLCGMGASLSIMVLFWCFSSRRRGRQQGEGSIGPSVGAQERQTRAKATVGLLPIVSSDDARRADECCAVCLTDFGRKIGGGEEESEDLDLSDREIQSWEIRALPGCGHCFHTQCIQLWLCSYLTCPLCRRGIAADDHQPCAGSIVANGASSSGSLCDRQQHRRSSRSAPSSPAPVATDCECG</sequence>
<evidence type="ECO:0000313" key="12">
    <source>
        <dbReference type="EMBL" id="EFJ27026.1"/>
    </source>
</evidence>
<organism evidence="13">
    <name type="scientific">Selaginella moellendorffii</name>
    <name type="common">Spikemoss</name>
    <dbReference type="NCBI Taxonomy" id="88036"/>
    <lineage>
        <taxon>Eukaryota</taxon>
        <taxon>Viridiplantae</taxon>
        <taxon>Streptophyta</taxon>
        <taxon>Embryophyta</taxon>
        <taxon>Tracheophyta</taxon>
        <taxon>Lycopodiopsida</taxon>
        <taxon>Selaginellales</taxon>
        <taxon>Selaginellaceae</taxon>
        <taxon>Selaginella</taxon>
    </lineage>
</organism>
<evidence type="ECO:0000256" key="5">
    <source>
        <dbReference type="ARBA" id="ARBA00022833"/>
    </source>
</evidence>
<dbReference type="KEGG" id="smo:SELMODRAFT_441685"/>
<dbReference type="Gramene" id="EFJ27026">
    <property type="protein sequence ID" value="EFJ27026"/>
    <property type="gene ID" value="SELMODRAFT_441685"/>
</dbReference>
<dbReference type="InterPro" id="IPR001841">
    <property type="entry name" value="Znf_RING"/>
</dbReference>
<dbReference type="AlphaFoldDB" id="D8RM21"/>
<dbReference type="PROSITE" id="PS50089">
    <property type="entry name" value="ZF_RING_2"/>
    <property type="match status" value="1"/>
</dbReference>
<dbReference type="Proteomes" id="UP000001514">
    <property type="component" value="Unassembled WGS sequence"/>
</dbReference>
<feature type="compositionally biased region" description="Low complexity" evidence="9">
    <location>
        <begin position="259"/>
        <end position="269"/>
    </location>
</feature>
<dbReference type="Gene3D" id="3.30.40.10">
    <property type="entry name" value="Zinc/RING finger domain, C3HC4 (zinc finger)"/>
    <property type="match status" value="1"/>
</dbReference>
<dbReference type="eggNOG" id="KOG0800">
    <property type="taxonomic scope" value="Eukaryota"/>
</dbReference>
<dbReference type="SUPFAM" id="SSF57850">
    <property type="entry name" value="RING/U-box"/>
    <property type="match status" value="1"/>
</dbReference>
<evidence type="ECO:0000256" key="10">
    <source>
        <dbReference type="SAM" id="Phobius"/>
    </source>
</evidence>
<evidence type="ECO:0000256" key="2">
    <source>
        <dbReference type="ARBA" id="ARBA00022692"/>
    </source>
</evidence>
<dbReference type="OrthoDB" id="8062037at2759"/>
<name>D8RM21_SELML</name>
<evidence type="ECO:0000256" key="8">
    <source>
        <dbReference type="PROSITE-ProRule" id="PRU00175"/>
    </source>
</evidence>
<feature type="transmembrane region" description="Helical" evidence="10">
    <location>
        <begin position="85"/>
        <end position="111"/>
    </location>
</feature>
<protein>
    <recommendedName>
        <fullName evidence="11">RING-type domain-containing protein</fullName>
    </recommendedName>
</protein>